<sequence>MRRDLYYNPETREIKMMTEEEARKLNEREEEKKKQNDEKLAMRKLKLGGD</sequence>
<dbReference type="EMBL" id="BARW01020850">
    <property type="protein sequence ID" value="GAI96441.1"/>
    <property type="molecule type" value="Genomic_DNA"/>
</dbReference>
<gene>
    <name evidence="2" type="ORF">S12H4_35141</name>
</gene>
<organism evidence="2">
    <name type="scientific">marine sediment metagenome</name>
    <dbReference type="NCBI Taxonomy" id="412755"/>
    <lineage>
        <taxon>unclassified sequences</taxon>
        <taxon>metagenomes</taxon>
        <taxon>ecological metagenomes</taxon>
    </lineage>
</organism>
<feature type="region of interest" description="Disordered" evidence="1">
    <location>
        <begin position="23"/>
        <end position="50"/>
    </location>
</feature>
<comment type="caution">
    <text evidence="2">The sequence shown here is derived from an EMBL/GenBank/DDBJ whole genome shotgun (WGS) entry which is preliminary data.</text>
</comment>
<dbReference type="AlphaFoldDB" id="X1TYJ8"/>
<accession>X1TYJ8</accession>
<protein>
    <submittedName>
        <fullName evidence="2">Uncharacterized protein</fullName>
    </submittedName>
</protein>
<evidence type="ECO:0000256" key="1">
    <source>
        <dbReference type="SAM" id="MobiDB-lite"/>
    </source>
</evidence>
<evidence type="ECO:0000313" key="2">
    <source>
        <dbReference type="EMBL" id="GAI96441.1"/>
    </source>
</evidence>
<proteinExistence type="predicted"/>
<name>X1TYJ8_9ZZZZ</name>
<reference evidence="2" key="1">
    <citation type="journal article" date="2014" name="Front. Microbiol.">
        <title>High frequency of phylogenetically diverse reductive dehalogenase-homologous genes in deep subseafloor sedimentary metagenomes.</title>
        <authorList>
            <person name="Kawai M."/>
            <person name="Futagami T."/>
            <person name="Toyoda A."/>
            <person name="Takaki Y."/>
            <person name="Nishi S."/>
            <person name="Hori S."/>
            <person name="Arai W."/>
            <person name="Tsubouchi T."/>
            <person name="Morono Y."/>
            <person name="Uchiyama I."/>
            <person name="Ito T."/>
            <person name="Fujiyama A."/>
            <person name="Inagaki F."/>
            <person name="Takami H."/>
        </authorList>
    </citation>
    <scope>NUCLEOTIDE SEQUENCE</scope>
    <source>
        <strain evidence="2">Expedition CK06-06</strain>
    </source>
</reference>